<keyword evidence="2" id="KW-1185">Reference proteome</keyword>
<name>A0A6L5X3L3_9FIRM</name>
<gene>
    <name evidence="1" type="ORF">FYJ35_02715</name>
</gene>
<sequence>MFGTDDNSFNVTAVILQKEADVYLINAGFTKAAANELVDFINTEKLNLKGAFVIHGDPDYYFGMEQILRSIPKLEILSTEETQQHIAESVIGKLAVWSSALQEQAPVNVILPKAVTGDKLNILGTEFEFVGDDKNRINLFEKNDKLLIGGIDIFNELHIFLADTGSEEKLQAWIDRLTSLEALNPEIVIPSHADLNASFDKKALSATKEYLQKAIEFTKASSRSEELAASLKTAYPDYINTGVIDLGAKVLLGEIQWG</sequence>
<evidence type="ECO:0000313" key="2">
    <source>
        <dbReference type="Proteomes" id="UP000481852"/>
    </source>
</evidence>
<accession>A0A6L5X3L3</accession>
<proteinExistence type="predicted"/>
<dbReference type="Proteomes" id="UP000481852">
    <property type="component" value="Unassembled WGS sequence"/>
</dbReference>
<reference evidence="1 2" key="1">
    <citation type="submission" date="2019-08" db="EMBL/GenBank/DDBJ databases">
        <title>In-depth cultivation of the pig gut microbiome towards novel bacterial diversity and tailored functional studies.</title>
        <authorList>
            <person name="Wylensek D."/>
            <person name="Hitch T.C.A."/>
            <person name="Clavel T."/>
        </authorList>
    </citation>
    <scope>NUCLEOTIDE SEQUENCE [LARGE SCALE GENOMIC DNA]</scope>
    <source>
        <strain evidence="1 2">Oil+RF-744-WCA-WT-11</strain>
    </source>
</reference>
<protein>
    <submittedName>
        <fullName evidence="1">Cytoplasmic protein</fullName>
    </submittedName>
</protein>
<evidence type="ECO:0000313" key="1">
    <source>
        <dbReference type="EMBL" id="MSS13963.1"/>
    </source>
</evidence>
<dbReference type="InterPro" id="IPR050855">
    <property type="entry name" value="NDM-1-like"/>
</dbReference>
<dbReference type="PANTHER" id="PTHR42951">
    <property type="entry name" value="METALLO-BETA-LACTAMASE DOMAIN-CONTAINING"/>
    <property type="match status" value="1"/>
</dbReference>
<dbReference type="AlphaFoldDB" id="A0A6L5X3L3"/>
<dbReference type="Gene3D" id="3.60.15.10">
    <property type="entry name" value="Ribonuclease Z/Hydroxyacylglutathione hydrolase-like"/>
    <property type="match status" value="1"/>
</dbReference>
<comment type="caution">
    <text evidence="1">The sequence shown here is derived from an EMBL/GenBank/DDBJ whole genome shotgun (WGS) entry which is preliminary data.</text>
</comment>
<dbReference type="PANTHER" id="PTHR42951:SF14">
    <property type="entry name" value="METALLO-BETA-LACTAMASE SUPERFAMILY PROTEIN"/>
    <property type="match status" value="1"/>
</dbReference>
<dbReference type="RefSeq" id="WP_154522790.1">
    <property type="nucleotide sequence ID" value="NZ_JAXFDQ010000002.1"/>
</dbReference>
<dbReference type="EMBL" id="VULZ01000002">
    <property type="protein sequence ID" value="MSS13963.1"/>
    <property type="molecule type" value="Genomic_DNA"/>
</dbReference>
<organism evidence="1 2">
    <name type="scientific">Porcincola intestinalis</name>
    <dbReference type="NCBI Taxonomy" id="2606632"/>
    <lineage>
        <taxon>Bacteria</taxon>
        <taxon>Bacillati</taxon>
        <taxon>Bacillota</taxon>
        <taxon>Clostridia</taxon>
        <taxon>Lachnospirales</taxon>
        <taxon>Lachnospiraceae</taxon>
        <taxon>Porcincola</taxon>
    </lineage>
</organism>
<dbReference type="InterPro" id="IPR036866">
    <property type="entry name" value="RibonucZ/Hydroxyglut_hydro"/>
</dbReference>
<dbReference type="SUPFAM" id="SSF56281">
    <property type="entry name" value="Metallo-hydrolase/oxidoreductase"/>
    <property type="match status" value="1"/>
</dbReference>